<name>A0ABQ2WV39_9ALTE</name>
<feature type="coiled-coil region" evidence="1">
    <location>
        <begin position="337"/>
        <end position="364"/>
    </location>
</feature>
<dbReference type="EMBL" id="BMYR01000012">
    <property type="protein sequence ID" value="GGW69853.1"/>
    <property type="molecule type" value="Genomic_DNA"/>
</dbReference>
<dbReference type="Pfam" id="PF00990">
    <property type="entry name" value="GGDEF"/>
    <property type="match status" value="1"/>
</dbReference>
<evidence type="ECO:0000256" key="2">
    <source>
        <dbReference type="SAM" id="Phobius"/>
    </source>
</evidence>
<sequence length="801" mass="90903">MRFFSFPTKILALTLALMLVLIVLVTSMSLQRLNESFAEQQELKQRQVEQHFTQYQLMLQSQQQAWFESFAELTALPQQTGFSALSAALQQRYDALTLYLNIEALWFFDSAQSQFTFESEAFPAELMEMIEKTRTAQRPHYRVYCQAHCSSVVSLPLSDQEGNIAVLVSSQTLADVVIALGKAMQSEVAIVRMAEQQLSVLSVTTSETTSAANLTAMLEQQNVANVNAIASSGVILQGTPYFVHQLPLVQQAEQQFSLLLLEDIQAYQLANRTFQWQLVGFALLCFLLFFWLTYWLTRRLTGRLLQISRALPLLAESQFRAFRQALPKASTLLSDEVDRLHDASQTLSRKLEKLQDDMSAQTRELENMAMFDLLTGLANRNMLQFQLKKRIAALHAEGNYLGLLFLDVDQFKRVNDIRGHEEGDKLLIKAAQRLRSVLTKTDLICRFGGDEFIVVTEVSTPEQLALLAQTLIDAFHQPMLIEQEEYQLNISVGISSTRNADLKPDDLVRQADLAMYQAKGKGGNSLHFYSQQMFEAFQDRLALESDLKQALLHNQFAIHLQPKIRLTDRRLQGLEVLLRWHSPARGMVPPDEFIAVLEYAHLMIPVGYWVIEQSFEVMAALRSAGWRDLTIAINLSAAQLNDVKLLAHLEKMLTHYELPAEVFELELTESMLANNIEETIVSMQRLKQRGFRLAIDDFGTGYSSLSYLRQMPVDTIKIDKSFVFGMLDNQADFDIITSTIAMVRKLGLEVVAEGVETQAQCKTLIQHQCDIGQGYLFSKPVPAAELNKHLLKHIDENGQWR</sequence>
<dbReference type="PROSITE" id="PS50887">
    <property type="entry name" value="GGDEF"/>
    <property type="match status" value="1"/>
</dbReference>
<dbReference type="InterPro" id="IPR035919">
    <property type="entry name" value="EAL_sf"/>
</dbReference>
<feature type="domain" description="EAL" evidence="3">
    <location>
        <begin position="540"/>
        <end position="794"/>
    </location>
</feature>
<dbReference type="PANTHER" id="PTHR44757">
    <property type="entry name" value="DIGUANYLATE CYCLASE DGCP"/>
    <property type="match status" value="1"/>
</dbReference>
<feature type="transmembrane region" description="Helical" evidence="2">
    <location>
        <begin position="274"/>
        <end position="296"/>
    </location>
</feature>
<dbReference type="SUPFAM" id="SSF141868">
    <property type="entry name" value="EAL domain-like"/>
    <property type="match status" value="1"/>
</dbReference>
<proteinExistence type="predicted"/>
<keyword evidence="2" id="KW-1133">Transmembrane helix</keyword>
<evidence type="ECO:0000313" key="5">
    <source>
        <dbReference type="EMBL" id="GGW69853.1"/>
    </source>
</evidence>
<keyword evidence="1" id="KW-0175">Coiled coil</keyword>
<evidence type="ECO:0000259" key="4">
    <source>
        <dbReference type="PROSITE" id="PS50887"/>
    </source>
</evidence>
<dbReference type="SUPFAM" id="SSF55073">
    <property type="entry name" value="Nucleotide cyclase"/>
    <property type="match status" value="1"/>
</dbReference>
<dbReference type="CDD" id="cd01948">
    <property type="entry name" value="EAL"/>
    <property type="match status" value="1"/>
</dbReference>
<gene>
    <name evidence="5" type="ORF">GCM10008111_27440</name>
</gene>
<dbReference type="Proteomes" id="UP000634667">
    <property type="component" value="Unassembled WGS sequence"/>
</dbReference>
<protein>
    <submittedName>
        <fullName evidence="5">Uncharacterized protein</fullName>
    </submittedName>
</protein>
<comment type="caution">
    <text evidence="5">The sequence shown here is derived from an EMBL/GenBank/DDBJ whole genome shotgun (WGS) entry which is preliminary data.</text>
</comment>
<dbReference type="SMART" id="SM00052">
    <property type="entry name" value="EAL"/>
    <property type="match status" value="1"/>
</dbReference>
<organism evidence="5 6">
    <name type="scientific">Alishewanella tabrizica</name>
    <dbReference type="NCBI Taxonomy" id="671278"/>
    <lineage>
        <taxon>Bacteria</taxon>
        <taxon>Pseudomonadati</taxon>
        <taxon>Pseudomonadota</taxon>
        <taxon>Gammaproteobacteria</taxon>
        <taxon>Alteromonadales</taxon>
        <taxon>Alteromonadaceae</taxon>
        <taxon>Alishewanella</taxon>
    </lineage>
</organism>
<dbReference type="NCBIfam" id="TIGR00254">
    <property type="entry name" value="GGDEF"/>
    <property type="match status" value="1"/>
</dbReference>
<dbReference type="Gene3D" id="6.10.340.10">
    <property type="match status" value="1"/>
</dbReference>
<dbReference type="InterPro" id="IPR043128">
    <property type="entry name" value="Rev_trsase/Diguanyl_cyclase"/>
</dbReference>
<accession>A0ABQ2WV39</accession>
<evidence type="ECO:0000259" key="3">
    <source>
        <dbReference type="PROSITE" id="PS50883"/>
    </source>
</evidence>
<dbReference type="InterPro" id="IPR000160">
    <property type="entry name" value="GGDEF_dom"/>
</dbReference>
<reference evidence="6" key="1">
    <citation type="journal article" date="2019" name="Int. J. Syst. Evol. Microbiol.">
        <title>The Global Catalogue of Microorganisms (GCM) 10K type strain sequencing project: providing services to taxonomists for standard genome sequencing and annotation.</title>
        <authorList>
            <consortium name="The Broad Institute Genomics Platform"/>
            <consortium name="The Broad Institute Genome Sequencing Center for Infectious Disease"/>
            <person name="Wu L."/>
            <person name="Ma J."/>
        </authorList>
    </citation>
    <scope>NUCLEOTIDE SEQUENCE [LARGE SCALE GENOMIC DNA]</scope>
    <source>
        <strain evidence="6">KCTC 23723</strain>
    </source>
</reference>
<dbReference type="CDD" id="cd01949">
    <property type="entry name" value="GGDEF"/>
    <property type="match status" value="1"/>
</dbReference>
<dbReference type="Gene3D" id="3.20.20.450">
    <property type="entry name" value="EAL domain"/>
    <property type="match status" value="1"/>
</dbReference>
<dbReference type="Gene3D" id="3.30.70.270">
    <property type="match status" value="1"/>
</dbReference>
<evidence type="ECO:0000256" key="1">
    <source>
        <dbReference type="SAM" id="Coils"/>
    </source>
</evidence>
<evidence type="ECO:0000313" key="6">
    <source>
        <dbReference type="Proteomes" id="UP000634667"/>
    </source>
</evidence>
<dbReference type="PANTHER" id="PTHR44757:SF2">
    <property type="entry name" value="BIOFILM ARCHITECTURE MAINTENANCE PROTEIN MBAA"/>
    <property type="match status" value="1"/>
</dbReference>
<keyword evidence="2" id="KW-0472">Membrane</keyword>
<dbReference type="InterPro" id="IPR052155">
    <property type="entry name" value="Biofilm_reg_signaling"/>
</dbReference>
<dbReference type="SMART" id="SM00267">
    <property type="entry name" value="GGDEF"/>
    <property type="match status" value="1"/>
</dbReference>
<dbReference type="RefSeq" id="WP_189483804.1">
    <property type="nucleotide sequence ID" value="NZ_BMYR01000012.1"/>
</dbReference>
<dbReference type="InterPro" id="IPR029787">
    <property type="entry name" value="Nucleotide_cyclase"/>
</dbReference>
<dbReference type="PROSITE" id="PS50883">
    <property type="entry name" value="EAL"/>
    <property type="match status" value="1"/>
</dbReference>
<keyword evidence="2" id="KW-0812">Transmembrane</keyword>
<keyword evidence="6" id="KW-1185">Reference proteome</keyword>
<feature type="domain" description="GGDEF" evidence="4">
    <location>
        <begin position="399"/>
        <end position="531"/>
    </location>
</feature>
<dbReference type="Pfam" id="PF00563">
    <property type="entry name" value="EAL"/>
    <property type="match status" value="1"/>
</dbReference>
<dbReference type="InterPro" id="IPR001633">
    <property type="entry name" value="EAL_dom"/>
</dbReference>